<dbReference type="InterPro" id="IPR041988">
    <property type="entry name" value="Ribosomal_uL24_KOW"/>
</dbReference>
<dbReference type="GO" id="GO:0003735">
    <property type="term" value="F:structural constituent of ribosome"/>
    <property type="evidence" value="ECO:0007669"/>
    <property type="project" value="InterPro"/>
</dbReference>
<evidence type="ECO:0000256" key="4">
    <source>
        <dbReference type="ARBA" id="ARBA00035206"/>
    </source>
</evidence>
<evidence type="ECO:0000259" key="7">
    <source>
        <dbReference type="SMART" id="SM00739"/>
    </source>
</evidence>
<dbReference type="EMBL" id="CP018799">
    <property type="protein sequence ID" value="ATX78797.1"/>
    <property type="molecule type" value="Genomic_DNA"/>
</dbReference>
<evidence type="ECO:0000256" key="6">
    <source>
        <dbReference type="RuleBase" id="RU003477"/>
    </source>
</evidence>
<dbReference type="PANTHER" id="PTHR12903">
    <property type="entry name" value="MITOCHONDRIAL RIBOSOMAL PROTEIN L24"/>
    <property type="match status" value="1"/>
</dbReference>
<accession>A0A2K8KVH8</accession>
<comment type="function">
    <text evidence="5">One of the proteins that surrounds the polypeptide exit tunnel on the outside of the subunit.</text>
</comment>
<evidence type="ECO:0000313" key="9">
    <source>
        <dbReference type="Proteomes" id="UP000231701"/>
    </source>
</evidence>
<dbReference type="InterPro" id="IPR057264">
    <property type="entry name" value="Ribosomal_uL24_C"/>
</dbReference>
<gene>
    <name evidence="5" type="primary">rplX</name>
    <name evidence="8" type="ORF">Ga0123461_0345</name>
</gene>
<dbReference type="NCBIfam" id="TIGR01079">
    <property type="entry name" value="rplX_bact"/>
    <property type="match status" value="1"/>
</dbReference>
<dbReference type="KEGG" id="maes:Ga0123461_0345"/>
<organism evidence="8 9">
    <name type="scientific">Mariprofundus aestuarium</name>
    <dbReference type="NCBI Taxonomy" id="1921086"/>
    <lineage>
        <taxon>Bacteria</taxon>
        <taxon>Pseudomonadati</taxon>
        <taxon>Pseudomonadota</taxon>
        <taxon>Candidatius Mariprofundia</taxon>
        <taxon>Mariprofundales</taxon>
        <taxon>Mariprofundaceae</taxon>
        <taxon>Mariprofundus</taxon>
    </lineage>
</organism>
<dbReference type="InterPro" id="IPR014722">
    <property type="entry name" value="Rib_uL2_dom2"/>
</dbReference>
<proteinExistence type="inferred from homology"/>
<dbReference type="InterPro" id="IPR005824">
    <property type="entry name" value="KOW"/>
</dbReference>
<dbReference type="Pfam" id="PF17136">
    <property type="entry name" value="ribosomal_L24"/>
    <property type="match status" value="1"/>
</dbReference>
<name>A0A2K8KVH8_MARES</name>
<evidence type="ECO:0000256" key="5">
    <source>
        <dbReference type="HAMAP-Rule" id="MF_01326"/>
    </source>
</evidence>
<dbReference type="CDD" id="cd06089">
    <property type="entry name" value="KOW_RPL26"/>
    <property type="match status" value="1"/>
</dbReference>
<evidence type="ECO:0000313" key="8">
    <source>
        <dbReference type="EMBL" id="ATX78797.1"/>
    </source>
</evidence>
<dbReference type="Proteomes" id="UP000231701">
    <property type="component" value="Chromosome"/>
</dbReference>
<dbReference type="InterPro" id="IPR008991">
    <property type="entry name" value="Translation_prot_SH3-like_sf"/>
</dbReference>
<comment type="function">
    <text evidence="5">One of two assembly initiator proteins, it binds directly to the 5'-end of the 23S rRNA, where it nucleates assembly of the 50S subunit.</text>
</comment>
<keyword evidence="5" id="KW-0694">RNA-binding</keyword>
<dbReference type="Gene3D" id="2.30.30.30">
    <property type="match status" value="1"/>
</dbReference>
<keyword evidence="3 5" id="KW-0687">Ribonucleoprotein</keyword>
<dbReference type="SMART" id="SM00739">
    <property type="entry name" value="KOW"/>
    <property type="match status" value="1"/>
</dbReference>
<evidence type="ECO:0000256" key="3">
    <source>
        <dbReference type="ARBA" id="ARBA00023274"/>
    </source>
</evidence>
<comment type="similarity">
    <text evidence="1 5 6">Belongs to the universal ribosomal protein uL24 family.</text>
</comment>
<dbReference type="PROSITE" id="PS01108">
    <property type="entry name" value="RIBOSOMAL_L24"/>
    <property type="match status" value="1"/>
</dbReference>
<dbReference type="RefSeq" id="WP_100276762.1">
    <property type="nucleotide sequence ID" value="NZ_CP018799.1"/>
</dbReference>
<dbReference type="GO" id="GO:0006412">
    <property type="term" value="P:translation"/>
    <property type="evidence" value="ECO:0007669"/>
    <property type="project" value="UniProtKB-UniRule"/>
</dbReference>
<reference evidence="8 9" key="1">
    <citation type="submission" date="2016-12" db="EMBL/GenBank/DDBJ databases">
        <title>Isolation and genomic insights into novel planktonic Zetaproteobacteria from stratified waters of the Chesapeake Bay.</title>
        <authorList>
            <person name="McAllister S.M."/>
            <person name="Kato S."/>
            <person name="Chan C.S."/>
            <person name="Chiu B.K."/>
            <person name="Field E.K."/>
        </authorList>
    </citation>
    <scope>NUCLEOTIDE SEQUENCE [LARGE SCALE GENOMIC DNA]</scope>
    <source>
        <strain evidence="8 9">CP-5</strain>
    </source>
</reference>
<evidence type="ECO:0000256" key="1">
    <source>
        <dbReference type="ARBA" id="ARBA00010618"/>
    </source>
</evidence>
<sequence length="109" mass="12132">MTTLVKTRIRRDDEVVVIAGRDKGTRAKVIRVMPQDGNVLVAKVNMIKRHTRQSQASAGGIIEKEAPMAISNVQYYCSKCESGVRLGSKQLEDGRKVRTCRKCGEVLDK</sequence>
<dbReference type="InterPro" id="IPR005825">
    <property type="entry name" value="Ribosomal_uL24_CS"/>
</dbReference>
<keyword evidence="2 5" id="KW-0689">Ribosomal protein</keyword>
<dbReference type="Pfam" id="PF00467">
    <property type="entry name" value="KOW"/>
    <property type="match status" value="1"/>
</dbReference>
<keyword evidence="9" id="KW-1185">Reference proteome</keyword>
<dbReference type="GO" id="GO:0005840">
    <property type="term" value="C:ribosome"/>
    <property type="evidence" value="ECO:0007669"/>
    <property type="project" value="UniProtKB-KW"/>
</dbReference>
<evidence type="ECO:0000256" key="2">
    <source>
        <dbReference type="ARBA" id="ARBA00022980"/>
    </source>
</evidence>
<dbReference type="GO" id="GO:1990904">
    <property type="term" value="C:ribonucleoprotein complex"/>
    <property type="evidence" value="ECO:0007669"/>
    <property type="project" value="UniProtKB-KW"/>
</dbReference>
<feature type="domain" description="KOW" evidence="7">
    <location>
        <begin position="8"/>
        <end position="35"/>
    </location>
</feature>
<dbReference type="HAMAP" id="MF_01326_B">
    <property type="entry name" value="Ribosomal_uL24_B"/>
    <property type="match status" value="1"/>
</dbReference>
<dbReference type="GO" id="GO:0019843">
    <property type="term" value="F:rRNA binding"/>
    <property type="evidence" value="ECO:0007669"/>
    <property type="project" value="UniProtKB-UniRule"/>
</dbReference>
<dbReference type="InterPro" id="IPR003256">
    <property type="entry name" value="Ribosomal_uL24"/>
</dbReference>
<dbReference type="OrthoDB" id="9807419at2"/>
<comment type="subunit">
    <text evidence="5">Part of the 50S ribosomal subunit.</text>
</comment>
<keyword evidence="5" id="KW-0699">rRNA-binding</keyword>
<protein>
    <recommendedName>
        <fullName evidence="4 5">Large ribosomal subunit protein uL24</fullName>
    </recommendedName>
</protein>
<dbReference type="AlphaFoldDB" id="A0A2K8KVH8"/>
<dbReference type="SUPFAM" id="SSF50104">
    <property type="entry name" value="Translation proteins SH3-like domain"/>
    <property type="match status" value="1"/>
</dbReference>